<evidence type="ECO:0000313" key="4">
    <source>
        <dbReference type="RefSeq" id="XP_026681072.1"/>
    </source>
</evidence>
<name>A0A3Q0IXV3_DIACI</name>
<organism evidence="3 4">
    <name type="scientific">Diaphorina citri</name>
    <name type="common">Asian citrus psyllid</name>
    <dbReference type="NCBI Taxonomy" id="121845"/>
    <lineage>
        <taxon>Eukaryota</taxon>
        <taxon>Metazoa</taxon>
        <taxon>Ecdysozoa</taxon>
        <taxon>Arthropoda</taxon>
        <taxon>Hexapoda</taxon>
        <taxon>Insecta</taxon>
        <taxon>Pterygota</taxon>
        <taxon>Neoptera</taxon>
        <taxon>Paraneoptera</taxon>
        <taxon>Hemiptera</taxon>
        <taxon>Sternorrhyncha</taxon>
        <taxon>Psylloidea</taxon>
        <taxon>Psyllidae</taxon>
        <taxon>Diaphorininae</taxon>
        <taxon>Diaphorina</taxon>
    </lineage>
</organism>
<evidence type="ECO:0000256" key="2">
    <source>
        <dbReference type="SAM" id="SignalP"/>
    </source>
</evidence>
<dbReference type="GeneID" id="103511538"/>
<feature type="compositionally biased region" description="Basic and acidic residues" evidence="1">
    <location>
        <begin position="189"/>
        <end position="208"/>
    </location>
</feature>
<keyword evidence="3" id="KW-1185">Reference proteome</keyword>
<dbReference type="Proteomes" id="UP000079169">
    <property type="component" value="Unplaced"/>
</dbReference>
<evidence type="ECO:0000256" key="1">
    <source>
        <dbReference type="SAM" id="MobiDB-lite"/>
    </source>
</evidence>
<protein>
    <submittedName>
        <fullName evidence="4">Uncharacterized protein LOC103511538</fullName>
    </submittedName>
</protein>
<reference evidence="4" key="1">
    <citation type="submission" date="2025-08" db="UniProtKB">
        <authorList>
            <consortium name="RefSeq"/>
        </authorList>
    </citation>
    <scope>IDENTIFICATION</scope>
</reference>
<evidence type="ECO:0000313" key="3">
    <source>
        <dbReference type="Proteomes" id="UP000079169"/>
    </source>
</evidence>
<sequence length="412" mass="43877">MKIAAVLMFFAAVCRPMAAEEETNPFLEAANSLLQESLRGGKSEGEDNGLGGMASGVFGLVQTLMASQGGGKSGGGGGGAELLGTLASALLNQGGGGGGNAGGSGFDPQVIGQIVSLFSSAQNSGQQSSQGRKNSGGGEWDGLLDLATNFIAGAADGKNSGGSSGGSPGADALLNLLPIMMNSLSGGHNHNEDPRLDNAQEHAQHDKTSSFLPPFLSTLYEYFLMAKNSEFGRSLYESSGLSTILETFTDPKTGQFKVDAIFNSLQNARFRKRWIQSCTSFVAQIMKHLAEPNTQLRDVFKIVQDKGLILSNLSEKDIELKLSEVLNTEVLEPVLRLYRVYQFTKKNKNCDRQLLCILNNKQEAGLKPTATRLSSLVGAWFMSGYTGTPYWKLYNAATETQAHNCLVSPPLE</sequence>
<keyword evidence="2" id="KW-0732">Signal</keyword>
<dbReference type="RefSeq" id="XP_026681072.1">
    <property type="nucleotide sequence ID" value="XM_026825271.1"/>
</dbReference>
<dbReference type="PaxDb" id="121845-A0A3Q0IXV3"/>
<dbReference type="KEGG" id="dci:103511538"/>
<feature type="chain" id="PRO_5017978355" evidence="2">
    <location>
        <begin position="20"/>
        <end position="412"/>
    </location>
</feature>
<feature type="region of interest" description="Disordered" evidence="1">
    <location>
        <begin position="184"/>
        <end position="209"/>
    </location>
</feature>
<feature type="signal peptide" evidence="2">
    <location>
        <begin position="1"/>
        <end position="19"/>
    </location>
</feature>
<gene>
    <name evidence="4" type="primary">LOC103511538</name>
</gene>
<dbReference type="AlphaFoldDB" id="A0A3Q0IXV3"/>
<proteinExistence type="predicted"/>
<accession>A0A3Q0IXV3</accession>